<protein>
    <submittedName>
        <fullName evidence="1">Uncharacterized protein</fullName>
    </submittedName>
</protein>
<dbReference type="Proteomes" id="UP000026960">
    <property type="component" value="Chromosome 3"/>
</dbReference>
<dbReference type="AlphaFoldDB" id="A0A0D3FLH4"/>
<proteinExistence type="predicted"/>
<dbReference type="HOGENOM" id="CLU_2609809_0_0_1"/>
<reference evidence="1" key="2">
    <citation type="submission" date="2015-03" db="UniProtKB">
        <authorList>
            <consortium name="EnsemblPlants"/>
        </authorList>
    </citation>
    <scope>IDENTIFICATION</scope>
</reference>
<name>A0A0D3FLH4_9ORYZ</name>
<organism evidence="1">
    <name type="scientific">Oryza barthii</name>
    <dbReference type="NCBI Taxonomy" id="65489"/>
    <lineage>
        <taxon>Eukaryota</taxon>
        <taxon>Viridiplantae</taxon>
        <taxon>Streptophyta</taxon>
        <taxon>Embryophyta</taxon>
        <taxon>Tracheophyta</taxon>
        <taxon>Spermatophyta</taxon>
        <taxon>Magnoliopsida</taxon>
        <taxon>Liliopsida</taxon>
        <taxon>Poales</taxon>
        <taxon>Poaceae</taxon>
        <taxon>BOP clade</taxon>
        <taxon>Oryzoideae</taxon>
        <taxon>Oryzeae</taxon>
        <taxon>Oryzinae</taxon>
        <taxon>Oryza</taxon>
    </lineage>
</organism>
<dbReference type="Gramene" id="OBART03G26720.2">
    <property type="protein sequence ID" value="OBART03G26720.2"/>
    <property type="gene ID" value="OBART03G26720"/>
</dbReference>
<sequence>MQVDISIENGTTKILERSSCARSHVYPADCTGNSTNRDGFQENTVMKPADRQESPGEDVGSDAPDWGFFSAVVDGQKFF</sequence>
<dbReference type="EnsemblPlants" id="OBART03G26720.2">
    <property type="protein sequence ID" value="OBART03G26720.2"/>
    <property type="gene ID" value="OBART03G26720"/>
</dbReference>
<accession>A0A0D3FLH4</accession>
<keyword evidence="2" id="KW-1185">Reference proteome</keyword>
<evidence type="ECO:0000313" key="2">
    <source>
        <dbReference type="Proteomes" id="UP000026960"/>
    </source>
</evidence>
<evidence type="ECO:0000313" key="1">
    <source>
        <dbReference type="EnsemblPlants" id="OBART03G26720.2"/>
    </source>
</evidence>
<reference evidence="1" key="1">
    <citation type="journal article" date="2009" name="Rice">
        <title>De Novo Next Generation Sequencing of Plant Genomes.</title>
        <authorList>
            <person name="Rounsley S."/>
            <person name="Marri P.R."/>
            <person name="Yu Y."/>
            <person name="He R."/>
            <person name="Sisneros N."/>
            <person name="Goicoechea J.L."/>
            <person name="Lee S.J."/>
            <person name="Angelova A."/>
            <person name="Kudrna D."/>
            <person name="Luo M."/>
            <person name="Affourtit J."/>
            <person name="Desany B."/>
            <person name="Knight J."/>
            <person name="Niazi F."/>
            <person name="Egholm M."/>
            <person name="Wing R.A."/>
        </authorList>
    </citation>
    <scope>NUCLEOTIDE SEQUENCE [LARGE SCALE GENOMIC DNA]</scope>
    <source>
        <strain evidence="1">cv. IRGC 105608</strain>
    </source>
</reference>